<protein>
    <submittedName>
        <fullName evidence="1">Uncharacterized protein</fullName>
    </submittedName>
</protein>
<dbReference type="VEuPathDB" id="FungiDB:FVEG_14940"/>
<proteinExistence type="predicted"/>
<dbReference type="EMBL" id="DS022243">
    <property type="protein sequence ID" value="EWG38685.1"/>
    <property type="molecule type" value="Genomic_DNA"/>
</dbReference>
<dbReference type="KEGG" id="fvr:FVEG_14940"/>
<reference evidence="1 2" key="1">
    <citation type="journal article" date="2010" name="Nature">
        <title>Comparative genomics reveals mobile pathogenicity chromosomes in Fusarium.</title>
        <authorList>
            <person name="Ma L.J."/>
            <person name="van der Does H.C."/>
            <person name="Borkovich K.A."/>
            <person name="Coleman J.J."/>
            <person name="Daboussi M.J."/>
            <person name="Di Pietro A."/>
            <person name="Dufresne M."/>
            <person name="Freitag M."/>
            <person name="Grabherr M."/>
            <person name="Henrissat B."/>
            <person name="Houterman P.M."/>
            <person name="Kang S."/>
            <person name="Shim W.B."/>
            <person name="Woloshuk C."/>
            <person name="Xie X."/>
            <person name="Xu J.R."/>
            <person name="Antoniw J."/>
            <person name="Baker S.E."/>
            <person name="Bluhm B.H."/>
            <person name="Breakspear A."/>
            <person name="Brown D.W."/>
            <person name="Butchko R.A."/>
            <person name="Chapman S."/>
            <person name="Coulson R."/>
            <person name="Coutinho P.M."/>
            <person name="Danchin E.G."/>
            <person name="Diener A."/>
            <person name="Gale L.R."/>
            <person name="Gardiner D.M."/>
            <person name="Goff S."/>
            <person name="Hammond-Kosack K.E."/>
            <person name="Hilburn K."/>
            <person name="Hua-Van A."/>
            <person name="Jonkers W."/>
            <person name="Kazan K."/>
            <person name="Kodira C.D."/>
            <person name="Koehrsen M."/>
            <person name="Kumar L."/>
            <person name="Lee Y.H."/>
            <person name="Li L."/>
            <person name="Manners J.M."/>
            <person name="Miranda-Saavedra D."/>
            <person name="Mukherjee M."/>
            <person name="Park G."/>
            <person name="Park J."/>
            <person name="Park S.Y."/>
            <person name="Proctor R.H."/>
            <person name="Regev A."/>
            <person name="Ruiz-Roldan M.C."/>
            <person name="Sain D."/>
            <person name="Sakthikumar S."/>
            <person name="Sykes S."/>
            <person name="Schwartz D.C."/>
            <person name="Turgeon B.G."/>
            <person name="Wapinski I."/>
            <person name="Yoder O."/>
            <person name="Young S."/>
            <person name="Zeng Q."/>
            <person name="Zhou S."/>
            <person name="Galagan J."/>
            <person name="Cuomo C.A."/>
            <person name="Kistler H.C."/>
            <person name="Rep M."/>
        </authorList>
    </citation>
    <scope>NUCLEOTIDE SEQUENCE [LARGE SCALE GENOMIC DNA]</scope>
    <source>
        <strain evidence="2">M3125 / FGSC 7600</strain>
    </source>
</reference>
<evidence type="ECO:0000313" key="1">
    <source>
        <dbReference type="EMBL" id="EWG38685.1"/>
    </source>
</evidence>
<dbReference type="GeneID" id="30071816"/>
<sequence>MSHVAERLGKLFGQQEHPRVFLLRSAIKLLEIQVEAVPVLDLRTARDHRQDFDGVR</sequence>
<keyword evidence="2" id="KW-1185">Reference proteome</keyword>
<gene>
    <name evidence="1" type="ORF">FVEG_14940</name>
</gene>
<accession>W7LT99</accession>
<dbReference type="AlphaFoldDB" id="W7LT99"/>
<dbReference type="Proteomes" id="UP000009096">
    <property type="component" value="Chromosome 6"/>
</dbReference>
<evidence type="ECO:0000313" key="2">
    <source>
        <dbReference type="Proteomes" id="UP000009096"/>
    </source>
</evidence>
<name>W7LT99_GIBM7</name>
<dbReference type="RefSeq" id="XP_018744876.1">
    <property type="nucleotide sequence ID" value="XM_018903973.1"/>
</dbReference>
<dbReference type="EMBL" id="CM000583">
    <property type="protein sequence ID" value="EWG38685.1"/>
    <property type="molecule type" value="Genomic_DNA"/>
</dbReference>
<organism evidence="1 2">
    <name type="scientific">Gibberella moniliformis (strain M3125 / FGSC 7600)</name>
    <name type="common">Maize ear and stalk rot fungus</name>
    <name type="synonym">Fusarium verticillioides</name>
    <dbReference type="NCBI Taxonomy" id="334819"/>
    <lineage>
        <taxon>Eukaryota</taxon>
        <taxon>Fungi</taxon>
        <taxon>Dikarya</taxon>
        <taxon>Ascomycota</taxon>
        <taxon>Pezizomycotina</taxon>
        <taxon>Sordariomycetes</taxon>
        <taxon>Hypocreomycetidae</taxon>
        <taxon>Hypocreales</taxon>
        <taxon>Nectriaceae</taxon>
        <taxon>Fusarium</taxon>
        <taxon>Fusarium fujikuroi species complex</taxon>
    </lineage>
</organism>